<dbReference type="Proteomes" id="UP000215896">
    <property type="component" value="Unassembled WGS sequence"/>
</dbReference>
<dbReference type="EMBL" id="NMVO01000012">
    <property type="protein sequence ID" value="OYO14545.1"/>
    <property type="molecule type" value="Genomic_DNA"/>
</dbReference>
<comment type="caution">
    <text evidence="2">The sequence shown here is derived from an EMBL/GenBank/DDBJ whole genome shotgun (WGS) entry which is preliminary data.</text>
</comment>
<reference evidence="2 3" key="1">
    <citation type="submission" date="2017-07" db="EMBL/GenBank/DDBJ databases">
        <title>Draft whole genome sequences of clinical Proprionibacteriaceae strains.</title>
        <authorList>
            <person name="Bernier A.-M."/>
            <person name="Bernard K."/>
            <person name="Domingo M.-C."/>
        </authorList>
    </citation>
    <scope>NUCLEOTIDE SEQUENCE [LARGE SCALE GENOMIC DNA]</scope>
    <source>
        <strain evidence="2 3">NML 030167</strain>
    </source>
</reference>
<dbReference type="OrthoDB" id="9813713at2"/>
<dbReference type="AlphaFoldDB" id="A0A255GFE3"/>
<name>A0A255GFE3_9ACTN</name>
<proteinExistence type="predicted"/>
<feature type="domain" description="Metallo-beta-lactamase" evidence="1">
    <location>
        <begin position="197"/>
        <end position="376"/>
    </location>
</feature>
<organism evidence="2 3">
    <name type="scientific">Enemella evansiae</name>
    <dbReference type="NCBI Taxonomy" id="2016499"/>
    <lineage>
        <taxon>Bacteria</taxon>
        <taxon>Bacillati</taxon>
        <taxon>Actinomycetota</taxon>
        <taxon>Actinomycetes</taxon>
        <taxon>Propionibacteriales</taxon>
        <taxon>Propionibacteriaceae</taxon>
        <taxon>Enemella</taxon>
    </lineage>
</organism>
<dbReference type="Pfam" id="PF04134">
    <property type="entry name" value="DCC1-like"/>
    <property type="match status" value="1"/>
</dbReference>
<keyword evidence="3" id="KW-1185">Reference proteome</keyword>
<dbReference type="SMART" id="SM00849">
    <property type="entry name" value="Lactamase_B"/>
    <property type="match status" value="1"/>
</dbReference>
<dbReference type="GO" id="GO:0015035">
    <property type="term" value="F:protein-disulfide reductase activity"/>
    <property type="evidence" value="ECO:0007669"/>
    <property type="project" value="InterPro"/>
</dbReference>
<sequence>MLTVLYDGQCEICQAGVSWIAATDTRRRVRPVAIEDADLAAYRLTEADCLTQLHVIDQTGAVRVGWDAVVTVARALPAFTPLTALDRIRPLHHAADRGYRWIAANRLALSTCRGGSCHVADVTEVRRRADSGAFWSCWSLGLLARLPLIAALGVRDQAQRIREHAATFRKRIVVIPDLLELWFLGGRVSDLVPLAFGERFCAIWYDGALLDPGSVVMRRALGRHLDAHRARDGALTAVAATHAHEEHIGNLEWVADRHHLGVYAAAATSARLRPAEAIPLERALVIGQPPSLTGPVHDAGTGVPLRAGRRLETHPAPGHCADHIVLFDPDHRIALVGDSFMGAYFSSPNAEVDSRAWIATLERLLELDVRVLVEGHGHVHTLDPAIAERTGVVIREDPRTAIEEKLTQLRWLADRIDEAATLGMAGASVTASCFPWGRRNSWETFLADETARLSTRGGFSRGELIRSFSRRPGQTLPTVLEARIGRCEDSPARPE</sequence>
<evidence type="ECO:0000313" key="2">
    <source>
        <dbReference type="EMBL" id="OYO14545.1"/>
    </source>
</evidence>
<evidence type="ECO:0000313" key="3">
    <source>
        <dbReference type="Proteomes" id="UP000215896"/>
    </source>
</evidence>
<dbReference type="RefSeq" id="WP_094405310.1">
    <property type="nucleotide sequence ID" value="NZ_NMVO01000012.1"/>
</dbReference>
<dbReference type="InterPro" id="IPR036866">
    <property type="entry name" value="RibonucZ/Hydroxyglut_hydro"/>
</dbReference>
<evidence type="ECO:0000259" key="1">
    <source>
        <dbReference type="SMART" id="SM00849"/>
    </source>
</evidence>
<dbReference type="Pfam" id="PF00753">
    <property type="entry name" value="Lactamase_B"/>
    <property type="match status" value="1"/>
</dbReference>
<dbReference type="InterPro" id="IPR050855">
    <property type="entry name" value="NDM-1-like"/>
</dbReference>
<dbReference type="InterPro" id="IPR007263">
    <property type="entry name" value="DCC1-like"/>
</dbReference>
<protein>
    <recommendedName>
        <fullName evidence="1">Metallo-beta-lactamase domain-containing protein</fullName>
    </recommendedName>
</protein>
<dbReference type="PANTHER" id="PTHR42951">
    <property type="entry name" value="METALLO-BETA-LACTAMASE DOMAIN-CONTAINING"/>
    <property type="match status" value="1"/>
</dbReference>
<dbReference type="Gene3D" id="3.60.15.10">
    <property type="entry name" value="Ribonuclease Z/Hydroxyacylglutathione hydrolase-like"/>
    <property type="match status" value="1"/>
</dbReference>
<accession>A0A255GFE3</accession>
<dbReference type="InterPro" id="IPR001279">
    <property type="entry name" value="Metallo-B-lactamas"/>
</dbReference>
<gene>
    <name evidence="2" type="ORF">CGZ94_08130</name>
</gene>
<dbReference type="SUPFAM" id="SSF56281">
    <property type="entry name" value="Metallo-hydrolase/oxidoreductase"/>
    <property type="match status" value="1"/>
</dbReference>
<dbReference type="PANTHER" id="PTHR42951:SF4">
    <property type="entry name" value="ACYL-COENZYME A THIOESTERASE MBLAC2"/>
    <property type="match status" value="1"/>
</dbReference>